<reference evidence="1 2" key="1">
    <citation type="journal article" date="2024" name="Chem. Sci.">
        <title>Discovery of megapolipeptins by genome mining of a Burkholderiales bacteria collection.</title>
        <authorList>
            <person name="Paulo B.S."/>
            <person name="Recchia M.J.J."/>
            <person name="Lee S."/>
            <person name="Fergusson C.H."/>
            <person name="Romanowski S.B."/>
            <person name="Hernandez A."/>
            <person name="Krull N."/>
            <person name="Liu D.Y."/>
            <person name="Cavanagh H."/>
            <person name="Bos A."/>
            <person name="Gray C.A."/>
            <person name="Murphy B.T."/>
            <person name="Linington R.G."/>
            <person name="Eustaquio A.S."/>
        </authorList>
    </citation>
    <scope>NUCLEOTIDE SEQUENCE [LARGE SCALE GENOMIC DNA]</scope>
    <source>
        <strain evidence="1 2">RL17-379-BIB-C</strain>
    </source>
</reference>
<evidence type="ECO:0000313" key="1">
    <source>
        <dbReference type="EMBL" id="MFM0442075.1"/>
    </source>
</evidence>
<keyword evidence="2" id="KW-1185">Reference proteome</keyword>
<accession>A0ABW9BVG0</accession>
<dbReference type="RefSeq" id="WP_408127754.1">
    <property type="nucleotide sequence ID" value="NZ_JAQQDH010000001.1"/>
</dbReference>
<dbReference type="Proteomes" id="UP001629288">
    <property type="component" value="Unassembled WGS sequence"/>
</dbReference>
<organism evidence="1 2">
    <name type="scientific">Paraburkholderia strydomiana</name>
    <dbReference type="NCBI Taxonomy" id="1245417"/>
    <lineage>
        <taxon>Bacteria</taxon>
        <taxon>Pseudomonadati</taxon>
        <taxon>Pseudomonadota</taxon>
        <taxon>Betaproteobacteria</taxon>
        <taxon>Burkholderiales</taxon>
        <taxon>Burkholderiaceae</taxon>
        <taxon>Paraburkholderia</taxon>
    </lineage>
</organism>
<comment type="caution">
    <text evidence="1">The sequence shown here is derived from an EMBL/GenBank/DDBJ whole genome shotgun (WGS) entry which is preliminary data.</text>
</comment>
<evidence type="ECO:0000313" key="2">
    <source>
        <dbReference type="Proteomes" id="UP001629288"/>
    </source>
</evidence>
<protein>
    <submittedName>
        <fullName evidence="1">Uncharacterized protein</fullName>
    </submittedName>
</protein>
<gene>
    <name evidence="1" type="ORF">PQR00_00630</name>
</gene>
<sequence>MRDFKFAARMVFVFAAIVLVLGIAQKWDDAESMNVRVSMRSV</sequence>
<name>A0ABW9BVG0_9BURK</name>
<dbReference type="EMBL" id="JAQQDH010000001">
    <property type="protein sequence ID" value="MFM0442075.1"/>
    <property type="molecule type" value="Genomic_DNA"/>
</dbReference>
<proteinExistence type="predicted"/>